<reference evidence="3 4" key="1">
    <citation type="submission" date="2019-06" db="EMBL/GenBank/DDBJ databases">
        <title>Draft genome sequences of 15 bacterial species constituting the stable defined intestinal microbiota of the GM15 gnotobiotic mouse model.</title>
        <authorList>
            <person name="Elie C."/>
            <person name="Mathieu A."/>
            <person name="Saliou A."/>
            <person name="Darnaud M."/>
            <person name="Leulier F."/>
            <person name="Tamellini A."/>
        </authorList>
    </citation>
    <scope>NUCLEOTIDE SEQUENCE [LARGE SCALE GENOMIC DNA]</scope>
    <source>
        <strain evidence="3 4">JM4-15</strain>
    </source>
</reference>
<dbReference type="InterPro" id="IPR007842">
    <property type="entry name" value="HEPN_dom"/>
</dbReference>
<dbReference type="PANTHER" id="PTHR36565:SF1">
    <property type="entry name" value="UPF0332 PROTEIN TM_1000"/>
    <property type="match status" value="1"/>
</dbReference>
<dbReference type="InterPro" id="IPR052226">
    <property type="entry name" value="UPF0332_toxin"/>
</dbReference>
<evidence type="ECO:0000259" key="2">
    <source>
        <dbReference type="Pfam" id="PF05168"/>
    </source>
</evidence>
<comment type="similarity">
    <text evidence="1">Belongs to the UPF0332 family.</text>
</comment>
<evidence type="ECO:0000256" key="1">
    <source>
        <dbReference type="ARBA" id="ARBA00038248"/>
    </source>
</evidence>
<dbReference type="EMBL" id="VIQT01000002">
    <property type="protein sequence ID" value="NDO37771.1"/>
    <property type="molecule type" value="Genomic_DNA"/>
</dbReference>
<feature type="domain" description="HEPN" evidence="2">
    <location>
        <begin position="24"/>
        <end position="136"/>
    </location>
</feature>
<sequence length="143" mass="16306">MKPETSYGGGYLSMQNENRIMLARYRLKKAQQCANTARNILFDGDYETSIDCSCRAYFHGMRAVMALDGLAPREDLSLSERFIDRYIRTGIFEERFSTTLKEAFELNSACAYEDFFMATKQAAEQQMEGASAFLKAAGHYIEK</sequence>
<proteinExistence type="inferred from homology"/>
<organism evidence="3 4">
    <name type="scientific">Anaerotruncus colihominis</name>
    <dbReference type="NCBI Taxonomy" id="169435"/>
    <lineage>
        <taxon>Bacteria</taxon>
        <taxon>Bacillati</taxon>
        <taxon>Bacillota</taxon>
        <taxon>Clostridia</taxon>
        <taxon>Eubacteriales</taxon>
        <taxon>Oscillospiraceae</taxon>
        <taxon>Anaerotruncus</taxon>
    </lineage>
</organism>
<evidence type="ECO:0000313" key="3">
    <source>
        <dbReference type="EMBL" id="NDO37771.1"/>
    </source>
</evidence>
<name>A0A845SZS9_9FIRM</name>
<comment type="caution">
    <text evidence="3">The sequence shown here is derived from an EMBL/GenBank/DDBJ whole genome shotgun (WGS) entry which is preliminary data.</text>
</comment>
<dbReference type="PANTHER" id="PTHR36565">
    <property type="entry name" value="UPF0332 PROTEIN TM_1000"/>
    <property type="match status" value="1"/>
</dbReference>
<gene>
    <name evidence="3" type="ORF">FMM72_00660</name>
</gene>
<dbReference type="Gene3D" id="1.20.120.330">
    <property type="entry name" value="Nucleotidyltransferases domain 2"/>
    <property type="match status" value="1"/>
</dbReference>
<protein>
    <submittedName>
        <fullName evidence="3">HEPN domain-containing protein</fullName>
    </submittedName>
</protein>
<dbReference type="Proteomes" id="UP000462501">
    <property type="component" value="Unassembled WGS sequence"/>
</dbReference>
<evidence type="ECO:0000313" key="4">
    <source>
        <dbReference type="Proteomes" id="UP000462501"/>
    </source>
</evidence>
<dbReference type="Pfam" id="PF05168">
    <property type="entry name" value="HEPN"/>
    <property type="match status" value="1"/>
</dbReference>
<dbReference type="AlphaFoldDB" id="A0A845SZS9"/>
<accession>A0A845SZS9</accession>